<keyword evidence="2" id="KW-1185">Reference proteome</keyword>
<name>A0AAD4CZT0_9FUNG</name>
<accession>A0AAD4CZT0</accession>
<dbReference type="EMBL" id="JAAAIL010004098">
    <property type="protein sequence ID" value="KAG0248397.1"/>
    <property type="molecule type" value="Genomic_DNA"/>
</dbReference>
<gene>
    <name evidence="1" type="ORF">BGZ95_008068</name>
</gene>
<dbReference type="AlphaFoldDB" id="A0AAD4CZT0"/>
<evidence type="ECO:0000313" key="1">
    <source>
        <dbReference type="EMBL" id="KAG0248397.1"/>
    </source>
</evidence>
<protein>
    <submittedName>
        <fullName evidence="1">Uncharacterized protein</fullName>
    </submittedName>
</protein>
<dbReference type="Proteomes" id="UP001194580">
    <property type="component" value="Unassembled WGS sequence"/>
</dbReference>
<sequence>MECTSSGDVPTVKEACTSSCTTQAGPDVCASDACACTKAGDVCSQTFPASCGYKSETVYSCSGDKTLPVEKAPCKSSTVCLTTASGPTCTPADCICKDDGSHCGSTFVEDCGLQNNTLYKCTNGALPLATKDCAPGICSANVIKGTGEFRASADDKCIDQCACKEENVPICASAFDPVCNYDNKTLMTCGNVGGVPTVKETCTLSCTMQPGPDVCTFNPCTCTKVGDACGESFPSTCGLDKDTVYSCAADKALPQKKIACDE</sequence>
<organism evidence="1 2">
    <name type="scientific">Linnemannia exigua</name>
    <dbReference type="NCBI Taxonomy" id="604196"/>
    <lineage>
        <taxon>Eukaryota</taxon>
        <taxon>Fungi</taxon>
        <taxon>Fungi incertae sedis</taxon>
        <taxon>Mucoromycota</taxon>
        <taxon>Mortierellomycotina</taxon>
        <taxon>Mortierellomycetes</taxon>
        <taxon>Mortierellales</taxon>
        <taxon>Mortierellaceae</taxon>
        <taxon>Linnemannia</taxon>
    </lineage>
</organism>
<reference evidence="1" key="1">
    <citation type="journal article" date="2020" name="Fungal Divers.">
        <title>Resolving the Mortierellaceae phylogeny through synthesis of multi-gene phylogenetics and phylogenomics.</title>
        <authorList>
            <person name="Vandepol N."/>
            <person name="Liber J."/>
            <person name="Desiro A."/>
            <person name="Na H."/>
            <person name="Kennedy M."/>
            <person name="Barry K."/>
            <person name="Grigoriev I.V."/>
            <person name="Miller A.N."/>
            <person name="O'Donnell K."/>
            <person name="Stajich J.E."/>
            <person name="Bonito G."/>
        </authorList>
    </citation>
    <scope>NUCLEOTIDE SEQUENCE</scope>
    <source>
        <strain evidence="1">NRRL 28262</strain>
    </source>
</reference>
<feature type="non-terminal residue" evidence="1">
    <location>
        <position position="262"/>
    </location>
</feature>
<comment type="caution">
    <text evidence="1">The sequence shown here is derived from an EMBL/GenBank/DDBJ whole genome shotgun (WGS) entry which is preliminary data.</text>
</comment>
<proteinExistence type="predicted"/>
<evidence type="ECO:0000313" key="2">
    <source>
        <dbReference type="Proteomes" id="UP001194580"/>
    </source>
</evidence>